<gene>
    <name evidence="2" type="ORF">Prudu_012696</name>
</gene>
<dbReference type="PANTHER" id="PTHR24559:SF442">
    <property type="entry name" value="RNA-DIRECTED DNA POLYMERASE HOMOLOG"/>
    <property type="match status" value="1"/>
</dbReference>
<dbReference type="InterPro" id="IPR043128">
    <property type="entry name" value="Rev_trsase/Diguanyl_cyclase"/>
</dbReference>
<dbReference type="SUPFAM" id="SSF56672">
    <property type="entry name" value="DNA/RNA polymerases"/>
    <property type="match status" value="1"/>
</dbReference>
<evidence type="ECO:0000313" key="2">
    <source>
        <dbReference type="EMBL" id="BBH02198.1"/>
    </source>
</evidence>
<accession>A0A4Y1RE73</accession>
<dbReference type="InterPro" id="IPR053134">
    <property type="entry name" value="RNA-dir_DNA_polymerase"/>
</dbReference>
<dbReference type="Gene3D" id="3.10.10.10">
    <property type="entry name" value="HIV Type 1 Reverse Transcriptase, subunit A, domain 1"/>
    <property type="match status" value="1"/>
</dbReference>
<sequence>MRNIQHQIDLIPRAGLPNLPHYWMSPKKNEILREKNEEILQKGFIRESFSPCAILVLLIPKKDKTWRMCVDSKAINKITVKYCFPIPLLDYMLDELYRGKMFSKLDLRSGYHQIQIKPGDEWKTAFKSNDGLYEWLVMLFGLSNALSTFMRLMNQVVRPFIGSFVVVYFDVIRIYSKSKCEYLE</sequence>
<organism evidence="2">
    <name type="scientific">Prunus dulcis</name>
    <name type="common">Almond</name>
    <name type="synonym">Amygdalus dulcis</name>
    <dbReference type="NCBI Taxonomy" id="3755"/>
    <lineage>
        <taxon>Eukaryota</taxon>
        <taxon>Viridiplantae</taxon>
        <taxon>Streptophyta</taxon>
        <taxon>Embryophyta</taxon>
        <taxon>Tracheophyta</taxon>
        <taxon>Spermatophyta</taxon>
        <taxon>Magnoliopsida</taxon>
        <taxon>eudicotyledons</taxon>
        <taxon>Gunneridae</taxon>
        <taxon>Pentapetalae</taxon>
        <taxon>rosids</taxon>
        <taxon>fabids</taxon>
        <taxon>Rosales</taxon>
        <taxon>Rosaceae</taxon>
        <taxon>Amygdaloideae</taxon>
        <taxon>Amygdaleae</taxon>
        <taxon>Prunus</taxon>
    </lineage>
</organism>
<dbReference type="AlphaFoldDB" id="A0A4Y1RE73"/>
<evidence type="ECO:0000259" key="1">
    <source>
        <dbReference type="Pfam" id="PF00078"/>
    </source>
</evidence>
<dbReference type="EMBL" id="AP019300">
    <property type="protein sequence ID" value="BBH02198.1"/>
    <property type="molecule type" value="Genomic_DNA"/>
</dbReference>
<name>A0A4Y1RE73_PRUDU</name>
<dbReference type="InterPro" id="IPR000477">
    <property type="entry name" value="RT_dom"/>
</dbReference>
<dbReference type="Pfam" id="PF00078">
    <property type="entry name" value="RVT_1"/>
    <property type="match status" value="1"/>
</dbReference>
<dbReference type="PANTHER" id="PTHR24559">
    <property type="entry name" value="TRANSPOSON TY3-I GAG-POL POLYPROTEIN"/>
    <property type="match status" value="1"/>
</dbReference>
<proteinExistence type="predicted"/>
<feature type="domain" description="Reverse transcriptase" evidence="1">
    <location>
        <begin position="59"/>
        <end position="181"/>
    </location>
</feature>
<dbReference type="CDD" id="cd01647">
    <property type="entry name" value="RT_LTR"/>
    <property type="match status" value="1"/>
</dbReference>
<dbReference type="Gene3D" id="3.30.70.270">
    <property type="match status" value="1"/>
</dbReference>
<dbReference type="InterPro" id="IPR043502">
    <property type="entry name" value="DNA/RNA_pol_sf"/>
</dbReference>
<reference evidence="2" key="1">
    <citation type="journal article" date="2019" name="Science">
        <title>Mutation of a bHLH transcription factor allowed almond domestication.</title>
        <authorList>
            <person name="Sanchez-Perez R."/>
            <person name="Pavan S."/>
            <person name="Mazzeo R."/>
            <person name="Moldovan C."/>
            <person name="Aiese Cigliano R."/>
            <person name="Del Cueto J."/>
            <person name="Ricciardi F."/>
            <person name="Lotti C."/>
            <person name="Ricciardi L."/>
            <person name="Dicenta F."/>
            <person name="Lopez-Marques R.L."/>
            <person name="Lindberg Moller B."/>
        </authorList>
    </citation>
    <scope>NUCLEOTIDE SEQUENCE</scope>
</reference>
<protein>
    <submittedName>
        <fullName evidence="2">Transposable element protein</fullName>
    </submittedName>
</protein>